<proteinExistence type="predicted"/>
<evidence type="ECO:0000256" key="1">
    <source>
        <dbReference type="SAM" id="Coils"/>
    </source>
</evidence>
<feature type="coiled-coil region" evidence="1">
    <location>
        <begin position="396"/>
        <end position="440"/>
    </location>
</feature>
<dbReference type="OrthoDB" id="5056777at2759"/>
<dbReference type="Proteomes" id="UP000265631">
    <property type="component" value="Unassembled WGS sequence"/>
</dbReference>
<evidence type="ECO:0000256" key="2">
    <source>
        <dbReference type="SAM" id="MobiDB-lite"/>
    </source>
</evidence>
<sequence length="444" mass="50820">MSAPKNEQDEAVDWDYDKMTNGMNVKFPPLDSGDVPHVYLGQYHLKQFRNVWNEHSRHWDVQSKIEIFDYLWSPSVTENHAWDAISHPLYSERSKFSAYVILKWFYPDDCNLPLHRFIRWGKYPAIDWDEHQATDWGGNPVTYWDTSESPAARGYQCSGDDVETFNEGVRNSVQDEPDESLKTKNTVIVHGPWWNTKDAPLSPALDQQNNNNADGPSEEVVRPGTWIPSRPSPDPLGEDDQHYQRQERSEWGSNDEKCAWGLSAANRTYAASDLESVRSKGMTLQETSAEDDGVYSGWGNPYRPKRSGRRARRGRNAFASKFSSETEGSDVGVITPASSNVEQIPALSSQQIQELKDFITKTNNDSVAQLSLEMSHMKTSLEEKIERMREDFNLRLNRAMKVNRSLRDDMESLQLSLPDDATTRQQVRELEAKVANLEQSYPTF</sequence>
<gene>
    <name evidence="3" type="ORF">FIE12Z_3296</name>
</gene>
<feature type="compositionally biased region" description="Basic and acidic residues" evidence="2">
    <location>
        <begin position="239"/>
        <end position="254"/>
    </location>
</feature>
<keyword evidence="4" id="KW-1185">Reference proteome</keyword>
<dbReference type="EMBL" id="PXXK01000066">
    <property type="protein sequence ID" value="RFN52535.1"/>
    <property type="molecule type" value="Genomic_DNA"/>
</dbReference>
<protein>
    <submittedName>
        <fullName evidence="3">Uncharacterized protein</fullName>
    </submittedName>
</protein>
<evidence type="ECO:0000313" key="3">
    <source>
        <dbReference type="EMBL" id="RFN52535.1"/>
    </source>
</evidence>
<feature type="region of interest" description="Disordered" evidence="2">
    <location>
        <begin position="199"/>
        <end position="254"/>
    </location>
</feature>
<name>A0A395MY12_9HYPO</name>
<comment type="caution">
    <text evidence="3">The sequence shown here is derived from an EMBL/GenBank/DDBJ whole genome shotgun (WGS) entry which is preliminary data.</text>
</comment>
<evidence type="ECO:0000313" key="4">
    <source>
        <dbReference type="Proteomes" id="UP000265631"/>
    </source>
</evidence>
<organism evidence="3 4">
    <name type="scientific">Fusarium flagelliforme</name>
    <dbReference type="NCBI Taxonomy" id="2675880"/>
    <lineage>
        <taxon>Eukaryota</taxon>
        <taxon>Fungi</taxon>
        <taxon>Dikarya</taxon>
        <taxon>Ascomycota</taxon>
        <taxon>Pezizomycotina</taxon>
        <taxon>Sordariomycetes</taxon>
        <taxon>Hypocreomycetidae</taxon>
        <taxon>Hypocreales</taxon>
        <taxon>Nectriaceae</taxon>
        <taxon>Fusarium</taxon>
        <taxon>Fusarium incarnatum-equiseti species complex</taxon>
    </lineage>
</organism>
<dbReference type="AlphaFoldDB" id="A0A395MY12"/>
<keyword evidence="1" id="KW-0175">Coiled coil</keyword>
<reference evidence="3 4" key="1">
    <citation type="journal article" date="2018" name="PLoS Pathog.">
        <title>Evolution of structural diversity of trichothecenes, a family of toxins produced by plant pathogenic and entomopathogenic fungi.</title>
        <authorList>
            <person name="Proctor R.H."/>
            <person name="McCormick S.P."/>
            <person name="Kim H.S."/>
            <person name="Cardoza R.E."/>
            <person name="Stanley A.M."/>
            <person name="Lindo L."/>
            <person name="Kelly A."/>
            <person name="Brown D.W."/>
            <person name="Lee T."/>
            <person name="Vaughan M.M."/>
            <person name="Alexander N.J."/>
            <person name="Busman M."/>
            <person name="Gutierrez S."/>
        </authorList>
    </citation>
    <scope>NUCLEOTIDE SEQUENCE [LARGE SCALE GENOMIC DNA]</scope>
    <source>
        <strain evidence="3 4">NRRL 13405</strain>
    </source>
</reference>
<feature type="compositionally biased region" description="Polar residues" evidence="2">
    <location>
        <begin position="205"/>
        <end position="214"/>
    </location>
</feature>
<accession>A0A395MY12</accession>